<dbReference type="InterPro" id="IPR006342">
    <property type="entry name" value="FkbM_mtfrase"/>
</dbReference>
<dbReference type="PANTHER" id="PTHR36973">
    <property type="entry name" value="SLL1456 PROTEIN-RELATED"/>
    <property type="match status" value="1"/>
</dbReference>
<protein>
    <recommendedName>
        <fullName evidence="1">Methyltransferase FkbM domain-containing protein</fullName>
    </recommendedName>
</protein>
<evidence type="ECO:0000313" key="2">
    <source>
        <dbReference type="EMBL" id="GAA3824246.1"/>
    </source>
</evidence>
<gene>
    <name evidence="2" type="ORF">GCM10022242_27100</name>
</gene>
<dbReference type="Pfam" id="PF05050">
    <property type="entry name" value="Methyltransf_21"/>
    <property type="match status" value="1"/>
</dbReference>
<dbReference type="NCBIfam" id="TIGR01444">
    <property type="entry name" value="fkbM_fam"/>
    <property type="match status" value="1"/>
</dbReference>
<sequence>MDDPDQLADAWFRSQSRLLAQTAAAARVPQKVLGRRVTGLFRRLARHVDATVTIEVGAYEAGFSRWAAAELSARRVVAFEANPYVYEHFRGELAGSGVDYVNSCIGPETGTVTLHIPEDRKGSSKDRVNKIASLSDAHIWTESYHEVDVPSVRLDDAVELTPDDRVVAWIDVEHALRMVLDGSRATLARSSVVLVEVENTAVVEGQWIDVDVARWFRRIGLVPLARDAQQPHQYNLLLVSTDLAEDPEVLRLAADVFRPFKRRKDH</sequence>
<name>A0ABP7IQY9_9ACTN</name>
<reference evidence="3" key="1">
    <citation type="journal article" date="2019" name="Int. J. Syst. Evol. Microbiol.">
        <title>The Global Catalogue of Microorganisms (GCM) 10K type strain sequencing project: providing services to taxonomists for standard genome sequencing and annotation.</title>
        <authorList>
            <consortium name="The Broad Institute Genomics Platform"/>
            <consortium name="The Broad Institute Genome Sequencing Center for Infectious Disease"/>
            <person name="Wu L."/>
            <person name="Ma J."/>
        </authorList>
    </citation>
    <scope>NUCLEOTIDE SEQUENCE [LARGE SCALE GENOMIC DNA]</scope>
    <source>
        <strain evidence="3">JCM 16953</strain>
    </source>
</reference>
<proteinExistence type="predicted"/>
<dbReference type="RefSeq" id="WP_344776278.1">
    <property type="nucleotide sequence ID" value="NZ_BAABAH010000009.1"/>
</dbReference>
<keyword evidence="3" id="KW-1185">Reference proteome</keyword>
<dbReference type="Gene3D" id="3.40.50.150">
    <property type="entry name" value="Vaccinia Virus protein VP39"/>
    <property type="match status" value="1"/>
</dbReference>
<dbReference type="InterPro" id="IPR029063">
    <property type="entry name" value="SAM-dependent_MTases_sf"/>
</dbReference>
<evidence type="ECO:0000259" key="1">
    <source>
        <dbReference type="Pfam" id="PF05050"/>
    </source>
</evidence>
<dbReference type="Proteomes" id="UP001501821">
    <property type="component" value="Unassembled WGS sequence"/>
</dbReference>
<dbReference type="PANTHER" id="PTHR36973:SF4">
    <property type="entry name" value="NODULATION PROTEIN"/>
    <property type="match status" value="1"/>
</dbReference>
<accession>A0ABP7IQY9</accession>
<dbReference type="SUPFAM" id="SSF53335">
    <property type="entry name" value="S-adenosyl-L-methionine-dependent methyltransferases"/>
    <property type="match status" value="1"/>
</dbReference>
<evidence type="ECO:0000313" key="3">
    <source>
        <dbReference type="Proteomes" id="UP001501821"/>
    </source>
</evidence>
<feature type="domain" description="Methyltransferase FkbM" evidence="1">
    <location>
        <begin position="56"/>
        <end position="217"/>
    </location>
</feature>
<organism evidence="2 3">
    <name type="scientific">Nocardioides panacisoli</name>
    <dbReference type="NCBI Taxonomy" id="627624"/>
    <lineage>
        <taxon>Bacteria</taxon>
        <taxon>Bacillati</taxon>
        <taxon>Actinomycetota</taxon>
        <taxon>Actinomycetes</taxon>
        <taxon>Propionibacteriales</taxon>
        <taxon>Nocardioidaceae</taxon>
        <taxon>Nocardioides</taxon>
    </lineage>
</organism>
<comment type="caution">
    <text evidence="2">The sequence shown here is derived from an EMBL/GenBank/DDBJ whole genome shotgun (WGS) entry which is preliminary data.</text>
</comment>
<dbReference type="EMBL" id="BAABAH010000009">
    <property type="protein sequence ID" value="GAA3824246.1"/>
    <property type="molecule type" value="Genomic_DNA"/>
</dbReference>
<dbReference type="InterPro" id="IPR053188">
    <property type="entry name" value="FkbM_Methyltransferase"/>
</dbReference>